<accession>A0A3G9J8F5</accession>
<dbReference type="KEGG" id="pbk:Back11_34360"/>
<organism evidence="1 2">
    <name type="scientific">Paenibacillus baekrokdamisoli</name>
    <dbReference type="NCBI Taxonomy" id="1712516"/>
    <lineage>
        <taxon>Bacteria</taxon>
        <taxon>Bacillati</taxon>
        <taxon>Bacillota</taxon>
        <taxon>Bacilli</taxon>
        <taxon>Bacillales</taxon>
        <taxon>Paenibacillaceae</taxon>
        <taxon>Paenibacillus</taxon>
    </lineage>
</organism>
<evidence type="ECO:0000313" key="1">
    <source>
        <dbReference type="EMBL" id="BBH22091.1"/>
    </source>
</evidence>
<keyword evidence="2" id="KW-1185">Reference proteome</keyword>
<reference evidence="1 2" key="1">
    <citation type="submission" date="2018-11" db="EMBL/GenBank/DDBJ databases">
        <title>Complete genome sequence of Paenibacillus baekrokdamisoli strain KCTC 33723.</title>
        <authorList>
            <person name="Kang S.W."/>
            <person name="Lee K.C."/>
            <person name="Kim K.K."/>
            <person name="Kim J.S."/>
            <person name="Kim D.S."/>
            <person name="Ko S.H."/>
            <person name="Yang S.H."/>
            <person name="Lee J.S."/>
        </authorList>
    </citation>
    <scope>NUCLEOTIDE SEQUENCE [LARGE SCALE GENOMIC DNA]</scope>
    <source>
        <strain evidence="1 2">KCTC 33723</strain>
    </source>
</reference>
<dbReference type="AlphaFoldDB" id="A0A3G9J8F5"/>
<dbReference type="Proteomes" id="UP000275368">
    <property type="component" value="Chromosome"/>
</dbReference>
<proteinExistence type="predicted"/>
<sequence length="45" mass="5225">MTNYYLWLSKDNSRIELFLSRITEERIDTVDIAKGGSKIVIHAKV</sequence>
<protein>
    <submittedName>
        <fullName evidence="1">Uncharacterized protein</fullName>
    </submittedName>
</protein>
<evidence type="ECO:0000313" key="2">
    <source>
        <dbReference type="Proteomes" id="UP000275368"/>
    </source>
</evidence>
<name>A0A3G9J8F5_9BACL</name>
<dbReference type="EMBL" id="AP019308">
    <property type="protein sequence ID" value="BBH22091.1"/>
    <property type="molecule type" value="Genomic_DNA"/>
</dbReference>
<gene>
    <name evidence="1" type="ORF">Back11_34360</name>
</gene>